<evidence type="ECO:0000259" key="14">
    <source>
        <dbReference type="Pfam" id="PF15024"/>
    </source>
</evidence>
<reference evidence="15" key="2">
    <citation type="journal article" date="2008" name="Genome Biol.">
        <title>Improved genome assembly and evidence-based global gene model set for the chordate Ciona intestinalis: new insight into intron and operon populations.</title>
        <authorList>
            <person name="Satou Y."/>
            <person name="Mineta K."/>
            <person name="Ogasawara M."/>
            <person name="Sasakura Y."/>
            <person name="Shoguchi E."/>
            <person name="Ueno K."/>
            <person name="Yamada L."/>
            <person name="Matsumoto J."/>
            <person name="Wasserscheid J."/>
            <person name="Dewar K."/>
            <person name="Wiley G.B."/>
            <person name="Macmil S.L."/>
            <person name="Roe B.A."/>
            <person name="Zeller R.W."/>
            <person name="Hastings K.E."/>
            <person name="Lemaire P."/>
            <person name="Lindquist E."/>
            <person name="Endo T."/>
            <person name="Hotta K."/>
            <person name="Inaba K."/>
        </authorList>
    </citation>
    <scope>NUCLEOTIDE SEQUENCE [LARGE SCALE GENOMIC DNA]</scope>
    <source>
        <strain evidence="15">wild type</strain>
    </source>
</reference>
<evidence type="ECO:0000256" key="6">
    <source>
        <dbReference type="ARBA" id="ARBA00022679"/>
    </source>
</evidence>
<keyword evidence="10" id="KW-0333">Golgi apparatus</keyword>
<evidence type="ECO:0000256" key="9">
    <source>
        <dbReference type="ARBA" id="ARBA00022989"/>
    </source>
</evidence>
<dbReference type="AlphaFoldDB" id="F6XKF3"/>
<organism evidence="15 16">
    <name type="scientific">Ciona intestinalis</name>
    <name type="common">Transparent sea squirt</name>
    <name type="synonym">Ascidia intestinalis</name>
    <dbReference type="NCBI Taxonomy" id="7719"/>
    <lineage>
        <taxon>Eukaryota</taxon>
        <taxon>Metazoa</taxon>
        <taxon>Chordata</taxon>
        <taxon>Tunicata</taxon>
        <taxon>Ascidiacea</taxon>
        <taxon>Phlebobranchia</taxon>
        <taxon>Cionidae</taxon>
        <taxon>Ciona</taxon>
    </lineage>
</organism>
<keyword evidence="9" id="KW-1133">Transmembrane helix</keyword>
<dbReference type="Proteomes" id="UP000008144">
    <property type="component" value="Chromosome 12"/>
</dbReference>
<keyword evidence="8" id="KW-0735">Signal-anchor</keyword>
<dbReference type="EC" id="2.4.1.155" evidence="4"/>
<dbReference type="UniPathway" id="UPA00378"/>
<keyword evidence="12" id="KW-0325">Glycoprotein</keyword>
<comment type="similarity">
    <text evidence="3">Belongs to the glycosyltransferase 18 family.</text>
</comment>
<dbReference type="PANTHER" id="PTHR15075:SF2">
    <property type="entry name" value="ALPHA-1,6-MANNOSYLGLYCOPROTEIN 6-BETA-N-ACETYLGLUCOSAMINYLTRANSFERASE"/>
    <property type="match status" value="1"/>
</dbReference>
<reference evidence="15" key="3">
    <citation type="submission" date="2025-08" db="UniProtKB">
        <authorList>
            <consortium name="Ensembl"/>
        </authorList>
    </citation>
    <scope>IDENTIFICATION</scope>
</reference>
<keyword evidence="6" id="KW-0808">Transferase</keyword>
<evidence type="ECO:0000256" key="1">
    <source>
        <dbReference type="ARBA" id="ARBA00004323"/>
    </source>
</evidence>
<reference evidence="15" key="4">
    <citation type="submission" date="2025-09" db="UniProtKB">
        <authorList>
            <consortium name="Ensembl"/>
        </authorList>
    </citation>
    <scope>IDENTIFICATION</scope>
</reference>
<evidence type="ECO:0000256" key="11">
    <source>
        <dbReference type="ARBA" id="ARBA00023136"/>
    </source>
</evidence>
<evidence type="ECO:0000256" key="10">
    <source>
        <dbReference type="ARBA" id="ARBA00023034"/>
    </source>
</evidence>
<keyword evidence="16" id="KW-1185">Reference proteome</keyword>
<dbReference type="PANTHER" id="PTHR15075">
    <property type="entry name" value="ALPHA-MANNOSIDE BETA-1,6-N-ACETYLGLUCOSAMINYLTRANSFERASE"/>
    <property type="match status" value="1"/>
</dbReference>
<protein>
    <recommendedName>
        <fullName evidence="4">alpha-1,6-mannosyl-glycoprotein 6-beta-N-acetylglucosaminyltransferase</fullName>
        <ecNumber evidence="4">2.4.1.155</ecNumber>
    </recommendedName>
</protein>
<dbReference type="InterPro" id="IPR052105">
    <property type="entry name" value="MGAT5_Glycosyltransferase"/>
</dbReference>
<dbReference type="InParanoid" id="F6XKF3"/>
<dbReference type="Ensembl" id="ENSCINT00000021911.1">
    <property type="protein sequence ID" value="ENSCINP00000021665.1"/>
    <property type="gene ID" value="ENSCING00000011301.1"/>
</dbReference>
<dbReference type="EMBL" id="EAAA01000855">
    <property type="status" value="NOT_ANNOTATED_CDS"/>
    <property type="molecule type" value="Genomic_DNA"/>
</dbReference>
<dbReference type="Pfam" id="PF15024">
    <property type="entry name" value="Glyco_transf_18"/>
    <property type="match status" value="1"/>
</dbReference>
<dbReference type="InterPro" id="IPR026116">
    <property type="entry name" value="GT18_cat"/>
</dbReference>
<comment type="pathway">
    <text evidence="2">Protein modification; protein glycosylation.</text>
</comment>
<evidence type="ECO:0000256" key="7">
    <source>
        <dbReference type="ARBA" id="ARBA00022692"/>
    </source>
</evidence>
<evidence type="ECO:0000256" key="2">
    <source>
        <dbReference type="ARBA" id="ARBA00004922"/>
    </source>
</evidence>
<dbReference type="HOGENOM" id="CLU_1781610_0_0_1"/>
<evidence type="ECO:0000256" key="13">
    <source>
        <dbReference type="ARBA" id="ARBA00048243"/>
    </source>
</evidence>
<dbReference type="STRING" id="7719.ENSCINP00000021665"/>
<evidence type="ECO:0000313" key="15">
    <source>
        <dbReference type="Ensembl" id="ENSCINP00000021665.1"/>
    </source>
</evidence>
<evidence type="ECO:0000256" key="3">
    <source>
        <dbReference type="ARBA" id="ARBA00007477"/>
    </source>
</evidence>
<evidence type="ECO:0000256" key="12">
    <source>
        <dbReference type="ARBA" id="ARBA00023180"/>
    </source>
</evidence>
<proteinExistence type="inferred from homology"/>
<evidence type="ECO:0000256" key="8">
    <source>
        <dbReference type="ARBA" id="ARBA00022968"/>
    </source>
</evidence>
<name>F6XKF3_CIOIN</name>
<evidence type="ECO:0000313" key="16">
    <source>
        <dbReference type="Proteomes" id="UP000008144"/>
    </source>
</evidence>
<accession>F6XKF3</accession>
<comment type="catalytic activity">
    <reaction evidence="13">
        <text>N(4)-{beta-D-GlcNAc-(1-&gt;2)-[beta-D-GlcNAc-(1-&gt;4)]-alpha-D-Man-(1-&gt;3)-[beta-D-GlcNAc-(1-&gt;2)-alpha-D-Man-(1-&gt;6)]-beta-D-Man-(1-&gt;4)-beta-D-GlcNAc-(1-&gt;4)-beta-D-GlcNAc}-L-asparaginyl-[protein] + UDP-N-acetyl-alpha-D-glucosamine = N(4)-{beta-D-GlcNAc-(1-&gt;2)-[beta-D-GlcNAc-(1-&gt;4)]-alpha-D-Man-(1-&gt;3)-[beta-D-GlcNAc-(1-&gt;2)-[beta-D-GlcNAc-(1-&gt;6)]-alpha-D-Man-(1-&gt;6)]-beta-D-Man-(1-&gt;4)-beta-D-GlcNAc-(1-&gt;4)-beta-D-GlcNAc}-L-asparaginyl-[protein] + UDP + H(+)</text>
        <dbReference type="Rhea" id="RHEA:16921"/>
        <dbReference type="Rhea" id="RHEA-COMP:14374"/>
        <dbReference type="Rhea" id="RHEA-COMP:14377"/>
        <dbReference type="ChEBI" id="CHEBI:15378"/>
        <dbReference type="ChEBI" id="CHEBI:57705"/>
        <dbReference type="ChEBI" id="CHEBI:58223"/>
        <dbReference type="ChEBI" id="CHEBI:139507"/>
        <dbReference type="ChEBI" id="CHEBI:139510"/>
        <dbReference type="EC" id="2.4.1.155"/>
    </reaction>
</comment>
<keyword evidence="11" id="KW-0472">Membrane</keyword>
<dbReference type="GeneTree" id="ENSGT00940000153470"/>
<sequence>MLPQGHNEDTCRPARVFDIVFTDIIGLEQIRQLHGSLYQYRCILRVLDVYGTDPQFNHPLFNPEKQGTWGGKGLNPAQFFTHFPHSTDNSFLGFVVNNKITNSDDKQESNKKIALLYGKRPSVLNGRNKLKYIDLINEHFNETHAT</sequence>
<reference evidence="16" key="1">
    <citation type="journal article" date="2002" name="Science">
        <title>The draft genome of Ciona intestinalis: insights into chordate and vertebrate origins.</title>
        <authorList>
            <person name="Dehal P."/>
            <person name="Satou Y."/>
            <person name="Campbell R.K."/>
            <person name="Chapman J."/>
            <person name="Degnan B."/>
            <person name="De Tomaso A."/>
            <person name="Davidson B."/>
            <person name="Di Gregorio A."/>
            <person name="Gelpke M."/>
            <person name="Goodstein D.M."/>
            <person name="Harafuji N."/>
            <person name="Hastings K.E."/>
            <person name="Ho I."/>
            <person name="Hotta K."/>
            <person name="Huang W."/>
            <person name="Kawashima T."/>
            <person name="Lemaire P."/>
            <person name="Martinez D."/>
            <person name="Meinertzhagen I.A."/>
            <person name="Necula S."/>
            <person name="Nonaka M."/>
            <person name="Putnam N."/>
            <person name="Rash S."/>
            <person name="Saiga H."/>
            <person name="Satake M."/>
            <person name="Terry A."/>
            <person name="Yamada L."/>
            <person name="Wang H.G."/>
            <person name="Awazu S."/>
            <person name="Azumi K."/>
            <person name="Boore J."/>
            <person name="Branno M."/>
            <person name="Chin-Bow S."/>
            <person name="DeSantis R."/>
            <person name="Doyle S."/>
            <person name="Francino P."/>
            <person name="Keys D.N."/>
            <person name="Haga S."/>
            <person name="Hayashi H."/>
            <person name="Hino K."/>
            <person name="Imai K.S."/>
            <person name="Inaba K."/>
            <person name="Kano S."/>
            <person name="Kobayashi K."/>
            <person name="Kobayashi M."/>
            <person name="Lee B.I."/>
            <person name="Makabe K.W."/>
            <person name="Manohar C."/>
            <person name="Matassi G."/>
            <person name="Medina M."/>
            <person name="Mochizuki Y."/>
            <person name="Mount S."/>
            <person name="Morishita T."/>
            <person name="Miura S."/>
            <person name="Nakayama A."/>
            <person name="Nishizaka S."/>
            <person name="Nomoto H."/>
            <person name="Ohta F."/>
            <person name="Oishi K."/>
            <person name="Rigoutsos I."/>
            <person name="Sano M."/>
            <person name="Sasaki A."/>
            <person name="Sasakura Y."/>
            <person name="Shoguchi E."/>
            <person name="Shin-i T."/>
            <person name="Spagnuolo A."/>
            <person name="Stainier D."/>
            <person name="Suzuki M.M."/>
            <person name="Tassy O."/>
            <person name="Takatori N."/>
            <person name="Tokuoka M."/>
            <person name="Yagi K."/>
            <person name="Yoshizaki F."/>
            <person name="Wada S."/>
            <person name="Zhang C."/>
            <person name="Hyatt P.D."/>
            <person name="Larimer F."/>
            <person name="Detter C."/>
            <person name="Doggett N."/>
            <person name="Glavina T."/>
            <person name="Hawkins T."/>
            <person name="Richardson P."/>
            <person name="Lucas S."/>
            <person name="Kohara Y."/>
            <person name="Levine M."/>
            <person name="Satoh N."/>
            <person name="Rokhsar D.S."/>
        </authorList>
    </citation>
    <scope>NUCLEOTIDE SEQUENCE [LARGE SCALE GENOMIC DNA]</scope>
</reference>
<keyword evidence="7" id="KW-0812">Transmembrane</keyword>
<evidence type="ECO:0000256" key="4">
    <source>
        <dbReference type="ARBA" id="ARBA00012671"/>
    </source>
</evidence>
<comment type="subcellular location">
    <subcellularLocation>
        <location evidence="1">Golgi apparatus membrane</location>
        <topology evidence="1">Single-pass type II membrane protein</topology>
    </subcellularLocation>
</comment>
<dbReference type="GO" id="GO:0030144">
    <property type="term" value="F:alpha-1,6-mannosylglycoprotein 6-beta-N-acetylglucosaminyltransferase activity"/>
    <property type="evidence" value="ECO:0007669"/>
    <property type="project" value="UniProtKB-EC"/>
</dbReference>
<evidence type="ECO:0000256" key="5">
    <source>
        <dbReference type="ARBA" id="ARBA00022676"/>
    </source>
</evidence>
<dbReference type="GO" id="GO:0000139">
    <property type="term" value="C:Golgi membrane"/>
    <property type="evidence" value="ECO:0007669"/>
    <property type="project" value="UniProtKB-SubCell"/>
</dbReference>
<feature type="domain" description="Glycosyltransferase family 18 catalytic" evidence="14">
    <location>
        <begin position="13"/>
        <end position="146"/>
    </location>
</feature>
<keyword evidence="5" id="KW-0328">Glycosyltransferase</keyword>